<evidence type="ECO:0000256" key="1">
    <source>
        <dbReference type="SAM" id="SignalP"/>
    </source>
</evidence>
<evidence type="ECO:0008006" key="4">
    <source>
        <dbReference type="Google" id="ProtNLM"/>
    </source>
</evidence>
<dbReference type="OrthoDB" id="7707524at2"/>
<reference evidence="2 3" key="1">
    <citation type="journal article" date="2011" name="Syst. Appl. Microbiol.">
        <title>Defluviimonas denitrificans gen. nov., sp. nov., and Pararhodobacter aggregans gen. nov., sp. nov., non-phototrophic Rhodobacteraceae from the biofilter of a marine aquaculture.</title>
        <authorList>
            <person name="Foesel B.U."/>
            <person name="Drake H.L."/>
            <person name="Schramm A."/>
        </authorList>
    </citation>
    <scope>NUCLEOTIDE SEQUENCE [LARGE SCALE GENOMIC DNA]</scope>
    <source>
        <strain evidence="2 3">D1-19</strain>
    </source>
</reference>
<dbReference type="AlphaFoldDB" id="A0A2T7USR0"/>
<evidence type="ECO:0000313" key="2">
    <source>
        <dbReference type="EMBL" id="PVE47621.1"/>
    </source>
</evidence>
<feature type="chain" id="PRO_5015723454" description="Tat pathway signal sequence domain protein" evidence="1">
    <location>
        <begin position="22"/>
        <end position="133"/>
    </location>
</feature>
<accession>A0A2T7USR0</accession>
<gene>
    <name evidence="2" type="ORF">DDE23_09230</name>
</gene>
<protein>
    <recommendedName>
        <fullName evidence="4">Tat pathway signal sequence domain protein</fullName>
    </recommendedName>
</protein>
<organism evidence="2 3">
    <name type="scientific">Pararhodobacter aggregans</name>
    <dbReference type="NCBI Taxonomy" id="404875"/>
    <lineage>
        <taxon>Bacteria</taxon>
        <taxon>Pseudomonadati</taxon>
        <taxon>Pseudomonadota</taxon>
        <taxon>Alphaproteobacteria</taxon>
        <taxon>Rhodobacterales</taxon>
        <taxon>Paracoccaceae</taxon>
        <taxon>Pararhodobacter</taxon>
    </lineage>
</organism>
<dbReference type="Proteomes" id="UP000244810">
    <property type="component" value="Unassembled WGS sequence"/>
</dbReference>
<dbReference type="RefSeq" id="WP_107750993.1">
    <property type="nucleotide sequence ID" value="NZ_QBKF01000003.1"/>
</dbReference>
<name>A0A2T7USR0_9RHOB</name>
<sequence length="133" mass="14101">MTLLSRCLTLALILAASPATAGPIRLELNALQPQDDACQIVFVAQNDSGADLDRLVLEAVLFDTAGQVAALTLFDLQNLPAARMRVRSFRMAGLACDRIARLLVNGIDSCAPEGPACAAPLALETRVPVEMLQ</sequence>
<dbReference type="EMBL" id="QDDR01000004">
    <property type="protein sequence ID" value="PVE47621.1"/>
    <property type="molecule type" value="Genomic_DNA"/>
</dbReference>
<proteinExistence type="predicted"/>
<keyword evidence="3" id="KW-1185">Reference proteome</keyword>
<evidence type="ECO:0000313" key="3">
    <source>
        <dbReference type="Proteomes" id="UP000244810"/>
    </source>
</evidence>
<feature type="signal peptide" evidence="1">
    <location>
        <begin position="1"/>
        <end position="21"/>
    </location>
</feature>
<keyword evidence="1" id="KW-0732">Signal</keyword>
<comment type="caution">
    <text evidence="2">The sequence shown here is derived from an EMBL/GenBank/DDBJ whole genome shotgun (WGS) entry which is preliminary data.</text>
</comment>